<dbReference type="WBParaSite" id="MhA1_Contig1406.frz3.gene7">
    <property type="protein sequence ID" value="MhA1_Contig1406.frz3.gene7"/>
    <property type="gene ID" value="MhA1_Contig1406.frz3.gene7"/>
</dbReference>
<organism evidence="1 2">
    <name type="scientific">Meloidogyne hapla</name>
    <name type="common">Root-knot nematode worm</name>
    <dbReference type="NCBI Taxonomy" id="6305"/>
    <lineage>
        <taxon>Eukaryota</taxon>
        <taxon>Metazoa</taxon>
        <taxon>Ecdysozoa</taxon>
        <taxon>Nematoda</taxon>
        <taxon>Chromadorea</taxon>
        <taxon>Rhabditida</taxon>
        <taxon>Tylenchina</taxon>
        <taxon>Tylenchomorpha</taxon>
        <taxon>Tylenchoidea</taxon>
        <taxon>Meloidogynidae</taxon>
        <taxon>Meloidogyninae</taxon>
        <taxon>Meloidogyne</taxon>
    </lineage>
</organism>
<sequence>TLMKIIPLLYPNTHFELNKELNDIDEREDRDDIGNIYGNISIVYRDRGLGFIVRFRKLNCFLDPENSWTEMYIF</sequence>
<proteinExistence type="predicted"/>
<name>A0A1I8B5X3_MELHA</name>
<protein>
    <submittedName>
        <fullName evidence="2">Fam20C domain-containing protein</fullName>
    </submittedName>
</protein>
<evidence type="ECO:0000313" key="2">
    <source>
        <dbReference type="WBParaSite" id="MhA1_Contig1406.frz3.gene7"/>
    </source>
</evidence>
<evidence type="ECO:0000313" key="1">
    <source>
        <dbReference type="Proteomes" id="UP000095281"/>
    </source>
</evidence>
<reference evidence="2" key="1">
    <citation type="submission" date="2016-11" db="UniProtKB">
        <authorList>
            <consortium name="WormBaseParasite"/>
        </authorList>
    </citation>
    <scope>IDENTIFICATION</scope>
</reference>
<dbReference type="Proteomes" id="UP000095281">
    <property type="component" value="Unplaced"/>
</dbReference>
<accession>A0A1I8B5X3</accession>
<dbReference type="AlphaFoldDB" id="A0A1I8B5X3"/>
<keyword evidence="1" id="KW-1185">Reference proteome</keyword>